<dbReference type="OrthoDB" id="6783388at2759"/>
<feature type="region of interest" description="Disordered" evidence="1">
    <location>
        <begin position="62"/>
        <end position="81"/>
    </location>
</feature>
<dbReference type="AlphaFoldDB" id="A0A9Q0S063"/>
<evidence type="ECO:0000313" key="2">
    <source>
        <dbReference type="EMBL" id="KAJ6639407.1"/>
    </source>
</evidence>
<gene>
    <name evidence="2" type="ORF">Bhyg_12151</name>
</gene>
<evidence type="ECO:0000313" key="3">
    <source>
        <dbReference type="Proteomes" id="UP001151699"/>
    </source>
</evidence>
<evidence type="ECO:0000256" key="1">
    <source>
        <dbReference type="SAM" id="MobiDB-lite"/>
    </source>
</evidence>
<dbReference type="Proteomes" id="UP001151699">
    <property type="component" value="Chromosome X"/>
</dbReference>
<sequence length="336" mass="38007">MARSEAIADVLEIGIDVYETENRKVINFQCQVTPTFISSTDFRSDEDSDFCDLCDPDDKDVPWNEHEDHLTEETQSIDETDSEVELSRDLHGLSSISGTINIKTHSHLDIDLNEKSPYCVVRNDSGKEKVVRKSSIYWLLSKDKHMLSSDRLTRVKQCESATTKKNVSPSLIGVTSKNCLMVTDCVNVGDWCLLKKGKRILVGLVLGFCYLNGTTQRTKEYSRRYAFISNPNSFEQKSTSNPQTNPIGVLCTFFNYAAYGISNGTLVEENSGYLNLNNYLATILAPTYDSNLLQLSAVLTKRIESFEVEIMSREKSVPKENLVRRREVSQMEEPAY</sequence>
<dbReference type="EMBL" id="WJQU01000003">
    <property type="protein sequence ID" value="KAJ6639407.1"/>
    <property type="molecule type" value="Genomic_DNA"/>
</dbReference>
<name>A0A9Q0S063_9DIPT</name>
<accession>A0A9Q0S063</accession>
<feature type="non-terminal residue" evidence="2">
    <location>
        <position position="336"/>
    </location>
</feature>
<protein>
    <submittedName>
        <fullName evidence="2">Uncharacterized protein</fullName>
    </submittedName>
</protein>
<comment type="caution">
    <text evidence="2">The sequence shown here is derived from an EMBL/GenBank/DDBJ whole genome shotgun (WGS) entry which is preliminary data.</text>
</comment>
<reference evidence="2" key="1">
    <citation type="submission" date="2022-07" db="EMBL/GenBank/DDBJ databases">
        <authorList>
            <person name="Trinca V."/>
            <person name="Uliana J.V.C."/>
            <person name="Torres T.T."/>
            <person name="Ward R.J."/>
            <person name="Monesi N."/>
        </authorList>
    </citation>
    <scope>NUCLEOTIDE SEQUENCE</scope>
    <source>
        <strain evidence="2">HSMRA1968</strain>
        <tissue evidence="2">Whole embryos</tissue>
    </source>
</reference>
<feature type="compositionally biased region" description="Basic and acidic residues" evidence="1">
    <location>
        <begin position="62"/>
        <end position="72"/>
    </location>
</feature>
<proteinExistence type="predicted"/>
<organism evidence="2 3">
    <name type="scientific">Pseudolycoriella hygida</name>
    <dbReference type="NCBI Taxonomy" id="35572"/>
    <lineage>
        <taxon>Eukaryota</taxon>
        <taxon>Metazoa</taxon>
        <taxon>Ecdysozoa</taxon>
        <taxon>Arthropoda</taxon>
        <taxon>Hexapoda</taxon>
        <taxon>Insecta</taxon>
        <taxon>Pterygota</taxon>
        <taxon>Neoptera</taxon>
        <taxon>Endopterygota</taxon>
        <taxon>Diptera</taxon>
        <taxon>Nematocera</taxon>
        <taxon>Sciaroidea</taxon>
        <taxon>Sciaridae</taxon>
        <taxon>Pseudolycoriella</taxon>
    </lineage>
</organism>
<keyword evidence="3" id="KW-1185">Reference proteome</keyword>